<feature type="domain" description="DNA helicase Pif1-like 2B" evidence="1">
    <location>
        <begin position="1"/>
        <end position="21"/>
    </location>
</feature>
<organism evidence="2 3">
    <name type="scientific">Sphagnum troendelagicum</name>
    <dbReference type="NCBI Taxonomy" id="128251"/>
    <lineage>
        <taxon>Eukaryota</taxon>
        <taxon>Viridiplantae</taxon>
        <taxon>Streptophyta</taxon>
        <taxon>Embryophyta</taxon>
        <taxon>Bryophyta</taxon>
        <taxon>Sphagnophytina</taxon>
        <taxon>Sphagnopsida</taxon>
        <taxon>Sphagnales</taxon>
        <taxon>Sphagnaceae</taxon>
        <taxon>Sphagnum</taxon>
    </lineage>
</organism>
<proteinExistence type="predicted"/>
<dbReference type="Pfam" id="PF21530">
    <property type="entry name" value="Pif1_2B_dom"/>
    <property type="match status" value="1"/>
</dbReference>
<reference evidence="2" key="1">
    <citation type="submission" date="2024-02" db="EMBL/GenBank/DDBJ databases">
        <authorList>
            <consortium name="ELIXIR-Norway"/>
            <consortium name="Elixir Norway"/>
        </authorList>
    </citation>
    <scope>NUCLEOTIDE SEQUENCE</scope>
</reference>
<dbReference type="Proteomes" id="UP001497512">
    <property type="component" value="Chromosome 7"/>
</dbReference>
<evidence type="ECO:0000313" key="3">
    <source>
        <dbReference type="Proteomes" id="UP001497512"/>
    </source>
</evidence>
<evidence type="ECO:0000313" key="2">
    <source>
        <dbReference type="EMBL" id="CAK9232119.1"/>
    </source>
</evidence>
<gene>
    <name evidence="2" type="ORF">CSSPTR1EN2_LOCUS21098</name>
</gene>
<dbReference type="InterPro" id="IPR049163">
    <property type="entry name" value="Pif1-like_2B_dom"/>
</dbReference>
<protein>
    <recommendedName>
        <fullName evidence="1">DNA helicase Pif1-like 2B domain-containing protein</fullName>
    </recommendedName>
</protein>
<sequence>MLLRNLNPSVGLWNGTRLIVRCFTMRVIEVEIIRGKGAANVKVQLRDSVHGRIGLMRNVVYKEALL</sequence>
<dbReference type="EMBL" id="OZ019899">
    <property type="protein sequence ID" value="CAK9232119.1"/>
    <property type="molecule type" value="Genomic_DNA"/>
</dbReference>
<keyword evidence="3" id="KW-1185">Reference proteome</keyword>
<evidence type="ECO:0000259" key="1">
    <source>
        <dbReference type="Pfam" id="PF21530"/>
    </source>
</evidence>
<name>A0ABP0UX06_9BRYO</name>
<accession>A0ABP0UX06</accession>